<accession>R7UWZ7</accession>
<dbReference type="Pfam" id="PF13855">
    <property type="entry name" value="LRR_8"/>
    <property type="match status" value="3"/>
</dbReference>
<dbReference type="InterPro" id="IPR001611">
    <property type="entry name" value="Leu-rich_rpt"/>
</dbReference>
<name>R7UWZ7_CAPTE</name>
<keyword evidence="1" id="KW-0433">Leucine-rich repeat</keyword>
<keyword evidence="5" id="KW-1185">Reference proteome</keyword>
<dbReference type="Gene3D" id="3.80.10.10">
    <property type="entry name" value="Ribonuclease Inhibitor"/>
    <property type="match status" value="4"/>
</dbReference>
<organism evidence="3">
    <name type="scientific">Capitella teleta</name>
    <name type="common">Polychaete worm</name>
    <dbReference type="NCBI Taxonomy" id="283909"/>
    <lineage>
        <taxon>Eukaryota</taxon>
        <taxon>Metazoa</taxon>
        <taxon>Spiralia</taxon>
        <taxon>Lophotrochozoa</taxon>
        <taxon>Annelida</taxon>
        <taxon>Polychaeta</taxon>
        <taxon>Sedentaria</taxon>
        <taxon>Scolecida</taxon>
        <taxon>Capitellidae</taxon>
        <taxon>Capitella</taxon>
    </lineage>
</organism>
<evidence type="ECO:0000256" key="2">
    <source>
        <dbReference type="ARBA" id="ARBA00022737"/>
    </source>
</evidence>
<dbReference type="InterPro" id="IPR032675">
    <property type="entry name" value="LRR_dom_sf"/>
</dbReference>
<dbReference type="HOGENOM" id="CLU_579498_0_0_1"/>
<feature type="non-terminal residue" evidence="3">
    <location>
        <position position="1"/>
    </location>
</feature>
<keyword evidence="2" id="KW-0677">Repeat</keyword>
<dbReference type="EMBL" id="KB296957">
    <property type="protein sequence ID" value="ELU11113.1"/>
    <property type="molecule type" value="Genomic_DNA"/>
</dbReference>
<dbReference type="InterPro" id="IPR003591">
    <property type="entry name" value="Leu-rich_rpt_typical-subtyp"/>
</dbReference>
<proteinExistence type="predicted"/>
<dbReference type="SUPFAM" id="SSF52047">
    <property type="entry name" value="RNI-like"/>
    <property type="match status" value="1"/>
</dbReference>
<reference evidence="5" key="1">
    <citation type="submission" date="2012-12" db="EMBL/GenBank/DDBJ databases">
        <authorList>
            <person name="Hellsten U."/>
            <person name="Grimwood J."/>
            <person name="Chapman J.A."/>
            <person name="Shapiro H."/>
            <person name="Aerts A."/>
            <person name="Otillar R.P."/>
            <person name="Terry A.Y."/>
            <person name="Boore J.L."/>
            <person name="Simakov O."/>
            <person name="Marletaz F."/>
            <person name="Cho S.-J."/>
            <person name="Edsinger-Gonzales E."/>
            <person name="Havlak P."/>
            <person name="Kuo D.-H."/>
            <person name="Larsson T."/>
            <person name="Lv J."/>
            <person name="Arendt D."/>
            <person name="Savage R."/>
            <person name="Osoegawa K."/>
            <person name="de Jong P."/>
            <person name="Lindberg D.R."/>
            <person name="Seaver E.C."/>
            <person name="Weisblat D.A."/>
            <person name="Putnam N.H."/>
            <person name="Grigoriev I.V."/>
            <person name="Rokhsar D.S."/>
        </authorList>
    </citation>
    <scope>NUCLEOTIDE SEQUENCE</scope>
    <source>
        <strain evidence="5">I ESC-2004</strain>
    </source>
</reference>
<dbReference type="PANTHER" id="PTHR45712">
    <property type="entry name" value="AGAP008170-PA"/>
    <property type="match status" value="1"/>
</dbReference>
<dbReference type="EMBL" id="AMQN01005848">
    <property type="status" value="NOT_ANNOTATED_CDS"/>
    <property type="molecule type" value="Genomic_DNA"/>
</dbReference>
<dbReference type="PROSITE" id="PS51450">
    <property type="entry name" value="LRR"/>
    <property type="match status" value="3"/>
</dbReference>
<evidence type="ECO:0000313" key="4">
    <source>
        <dbReference type="EnsemblMetazoa" id="CapteP22080"/>
    </source>
</evidence>
<dbReference type="EnsemblMetazoa" id="CapteT22080">
    <property type="protein sequence ID" value="CapteP22080"/>
    <property type="gene ID" value="CapteG22080"/>
</dbReference>
<feature type="non-terminal residue" evidence="3">
    <location>
        <position position="472"/>
    </location>
</feature>
<evidence type="ECO:0000313" key="5">
    <source>
        <dbReference type="Proteomes" id="UP000014760"/>
    </source>
</evidence>
<dbReference type="OMA" id="YEDWWIN"/>
<dbReference type="SMART" id="SM00369">
    <property type="entry name" value="LRR_TYP"/>
    <property type="match status" value="10"/>
</dbReference>
<evidence type="ECO:0000313" key="3">
    <source>
        <dbReference type="EMBL" id="ELU11113.1"/>
    </source>
</evidence>
<dbReference type="EMBL" id="AMQN01005849">
    <property type="status" value="NOT_ANNOTATED_CDS"/>
    <property type="molecule type" value="Genomic_DNA"/>
</dbReference>
<dbReference type="OrthoDB" id="676979at2759"/>
<dbReference type="PANTHER" id="PTHR45712:SF1">
    <property type="entry name" value="NEPHROCAN"/>
    <property type="match status" value="1"/>
</dbReference>
<evidence type="ECO:0008006" key="6">
    <source>
        <dbReference type="Google" id="ProtNLM"/>
    </source>
</evidence>
<dbReference type="AlphaFoldDB" id="R7UWZ7"/>
<gene>
    <name evidence="3" type="ORF">CAPTEDRAFT_22080</name>
</gene>
<dbReference type="SMART" id="SM00364">
    <property type="entry name" value="LRR_BAC"/>
    <property type="match status" value="7"/>
</dbReference>
<protein>
    <recommendedName>
        <fullName evidence="6">LRRCT domain-containing protein</fullName>
    </recommendedName>
</protein>
<dbReference type="Proteomes" id="UP000014760">
    <property type="component" value="Unassembled WGS sequence"/>
</dbReference>
<reference evidence="4" key="3">
    <citation type="submission" date="2015-06" db="UniProtKB">
        <authorList>
            <consortium name="EnsemblMetazoa"/>
        </authorList>
    </citation>
    <scope>IDENTIFICATION</scope>
</reference>
<dbReference type="EMBL" id="AMQN01005850">
    <property type="status" value="NOT_ANNOTATED_CDS"/>
    <property type="molecule type" value="Genomic_DNA"/>
</dbReference>
<dbReference type="STRING" id="283909.R7UWZ7"/>
<evidence type="ECO:0000256" key="1">
    <source>
        <dbReference type="ARBA" id="ARBA00022614"/>
    </source>
</evidence>
<dbReference type="InterPro" id="IPR050333">
    <property type="entry name" value="SLRP"/>
</dbReference>
<reference evidence="3 5" key="2">
    <citation type="journal article" date="2013" name="Nature">
        <title>Insights into bilaterian evolution from three spiralian genomes.</title>
        <authorList>
            <person name="Simakov O."/>
            <person name="Marletaz F."/>
            <person name="Cho S.J."/>
            <person name="Edsinger-Gonzales E."/>
            <person name="Havlak P."/>
            <person name="Hellsten U."/>
            <person name="Kuo D.H."/>
            <person name="Larsson T."/>
            <person name="Lv J."/>
            <person name="Arendt D."/>
            <person name="Savage R."/>
            <person name="Osoegawa K."/>
            <person name="de Jong P."/>
            <person name="Grimwood J."/>
            <person name="Chapman J.A."/>
            <person name="Shapiro H."/>
            <person name="Aerts A."/>
            <person name="Otillar R.P."/>
            <person name="Terry A.Y."/>
            <person name="Boore J.L."/>
            <person name="Grigoriev I.V."/>
            <person name="Lindberg D.R."/>
            <person name="Seaver E.C."/>
            <person name="Weisblat D.A."/>
            <person name="Putnam N.H."/>
            <person name="Rokhsar D.S."/>
        </authorList>
    </citation>
    <scope>NUCLEOTIDE SEQUENCE</scope>
    <source>
        <strain evidence="3 5">I ESC-2004</strain>
    </source>
</reference>
<dbReference type="GO" id="GO:0005615">
    <property type="term" value="C:extracellular space"/>
    <property type="evidence" value="ECO:0007669"/>
    <property type="project" value="TreeGrafter"/>
</dbReference>
<sequence length="472" mass="52610">DSSVTELNLRRNSFTELVDNMFSNFTSLTHVYLTSNQISQVSPVAFTGCPIAVIAIDFNRLTAFPDFNAISGSLRTLTISHNPLTHIKDQDVENLLLTHLYAFGIHFNLSYGLFHNLKNTISDTHMAYLNDITDELSSVFEHYTVLESLRLDKNEISTFPDVSPLSKTLRSLDLNYNNISSIPSNIFANFTSLAELTMKENPLREIPNLGAAANNLETLLHLDGNSISVLPSDIFDGYISLTTLTLSRNLLTDYVKTDSGLDIIPTDIPVGVTSVNLQKNQLTSLGSNSFSAYGDLSELNLGKNDITWISPEAFEGCPITYLNVYGNQLTSIPDFSAIELHNREALVYLDLESNILNYIDKDAFNETSLVFLNLKSNMLTELRGWTGIGETLQKLIIAHNQLTWIARAFRGTSIANLFLSRNSLSQMPDLCAINQTLELIHLNRNLLSFISSQEVECLSLLKTFSIENCQIT</sequence>